<protein>
    <recommendedName>
        <fullName evidence="2">FecR protein domain-containing protein</fullName>
    </recommendedName>
</protein>
<comment type="caution">
    <text evidence="3">The sequence shown here is derived from an EMBL/GenBank/DDBJ whole genome shotgun (WGS) entry which is preliminary data.</text>
</comment>
<evidence type="ECO:0000259" key="2">
    <source>
        <dbReference type="Pfam" id="PF04773"/>
    </source>
</evidence>
<dbReference type="InterPro" id="IPR006860">
    <property type="entry name" value="FecR"/>
</dbReference>
<accession>A0ABX2C544</accession>
<dbReference type="Pfam" id="PF04773">
    <property type="entry name" value="FecR"/>
    <property type="match status" value="1"/>
</dbReference>
<dbReference type="EMBL" id="WOEY01000160">
    <property type="protein sequence ID" value="NPT47363.1"/>
    <property type="molecule type" value="Genomic_DNA"/>
</dbReference>
<keyword evidence="1" id="KW-0732">Signal</keyword>
<proteinExistence type="predicted"/>
<evidence type="ECO:0000313" key="3">
    <source>
        <dbReference type="EMBL" id="NPT47363.1"/>
    </source>
</evidence>
<evidence type="ECO:0000313" key="4">
    <source>
        <dbReference type="Proteomes" id="UP000652198"/>
    </source>
</evidence>
<evidence type="ECO:0000256" key="1">
    <source>
        <dbReference type="SAM" id="SignalP"/>
    </source>
</evidence>
<dbReference type="Proteomes" id="UP000652198">
    <property type="component" value="Unassembled WGS sequence"/>
</dbReference>
<gene>
    <name evidence="3" type="ORF">GNZ12_39965</name>
</gene>
<reference evidence="3 4" key="1">
    <citation type="submission" date="2019-11" db="EMBL/GenBank/DDBJ databases">
        <title>Metabolism of dissolved organic matter in forest soils.</title>
        <authorList>
            <person name="Cyle K.T."/>
            <person name="Wilhelm R.C."/>
            <person name="Martinez C.E."/>
        </authorList>
    </citation>
    <scope>NUCLEOTIDE SEQUENCE [LARGE SCALE GENOMIC DNA]</scope>
    <source>
        <strain evidence="3 4">1N</strain>
    </source>
</reference>
<sequence length="240" mass="24106">MSRLTIPMRTLPALIAGLLIAAPVTAANVDGVTLTFLPGHGLKPIVQTERRVPDGGQQVTTGALQILEVLFPDGTSLTLSPNSDVTVDAFSYGGAGGGNLALSVNRGLVRIAGGAVSETTPITVKTASGEVKLDAASAVIEVDGSGRTRVSMLAGHAVQLTSNGQTQTLERPGFELVSSAQASLNGPSREPEGGAATDAFGLGTAQLAGLTQRAEDDLGRAGIAEVAAIGAGTRALATEN</sequence>
<feature type="chain" id="PRO_5045067613" description="FecR protein domain-containing protein" evidence="1">
    <location>
        <begin position="27"/>
        <end position="240"/>
    </location>
</feature>
<dbReference type="Gene3D" id="2.60.120.1440">
    <property type="match status" value="1"/>
</dbReference>
<feature type="signal peptide" evidence="1">
    <location>
        <begin position="1"/>
        <end position="26"/>
    </location>
</feature>
<feature type="domain" description="FecR protein" evidence="2">
    <location>
        <begin position="58"/>
        <end position="156"/>
    </location>
</feature>
<dbReference type="RefSeq" id="WP_172317989.1">
    <property type="nucleotide sequence ID" value="NZ_WOEY01000160.1"/>
</dbReference>
<feature type="non-terminal residue" evidence="3">
    <location>
        <position position="240"/>
    </location>
</feature>
<keyword evidence="4" id="KW-1185">Reference proteome</keyword>
<organism evidence="3 4">
    <name type="scientific">Paraburkholderia solitsugae</name>
    <dbReference type="NCBI Taxonomy" id="2675748"/>
    <lineage>
        <taxon>Bacteria</taxon>
        <taxon>Pseudomonadati</taxon>
        <taxon>Pseudomonadota</taxon>
        <taxon>Betaproteobacteria</taxon>
        <taxon>Burkholderiales</taxon>
        <taxon>Burkholderiaceae</taxon>
        <taxon>Paraburkholderia</taxon>
    </lineage>
</organism>
<name>A0ABX2C544_9BURK</name>